<reference evidence="1 2" key="1">
    <citation type="submission" date="2006-06" db="EMBL/GenBank/DDBJ databases">
        <authorList>
            <person name="Moran M.A."/>
            <person name="Ferriera S."/>
            <person name="Johnson J."/>
            <person name="Kravitz S."/>
            <person name="Beeson K."/>
            <person name="Sutton G."/>
            <person name="Rogers Y.-H."/>
            <person name="Friedman R."/>
            <person name="Frazier M."/>
            <person name="Venter J.C."/>
        </authorList>
    </citation>
    <scope>NUCLEOTIDE SEQUENCE [LARGE SCALE GENOMIC DNA]</scope>
    <source>
        <strain evidence="1 2">E-37</strain>
    </source>
</reference>
<dbReference type="RefSeq" id="WP_005855163.1">
    <property type="nucleotide sequence ID" value="NZ_AAYA01000001.1"/>
</dbReference>
<evidence type="ECO:0000313" key="1">
    <source>
        <dbReference type="EMBL" id="EBA10372.1"/>
    </source>
</evidence>
<proteinExistence type="predicted"/>
<dbReference type="Proteomes" id="UP000005713">
    <property type="component" value="Unassembled WGS sequence"/>
</dbReference>
<accession>A3JXY6</accession>
<protein>
    <submittedName>
        <fullName evidence="1">Uncharacterized protein</fullName>
    </submittedName>
</protein>
<name>A3JXY6_SAGS3</name>
<dbReference type="AlphaFoldDB" id="A3JXY6"/>
<sequence>MPTMVRSAGQTGDTAFARMADLMDGRSARSVLDMRKRIALAAPLFTVGLLWKSLLDLIPSIRFNINQWLGRFPAVGIILDLAVAIVN</sequence>
<dbReference type="EMBL" id="AAYA01000001">
    <property type="protein sequence ID" value="EBA10372.1"/>
    <property type="molecule type" value="Genomic_DNA"/>
</dbReference>
<organism evidence="1 2">
    <name type="scientific">Sagittula stellata (strain ATCC 700073 / DSM 11524 / E-37)</name>
    <dbReference type="NCBI Taxonomy" id="388399"/>
    <lineage>
        <taxon>Bacteria</taxon>
        <taxon>Pseudomonadati</taxon>
        <taxon>Pseudomonadota</taxon>
        <taxon>Alphaproteobacteria</taxon>
        <taxon>Rhodobacterales</taxon>
        <taxon>Roseobacteraceae</taxon>
        <taxon>Sagittula</taxon>
    </lineage>
</organism>
<gene>
    <name evidence="1" type="ORF">SSE37_20242</name>
</gene>
<comment type="caution">
    <text evidence="1">The sequence shown here is derived from an EMBL/GenBank/DDBJ whole genome shotgun (WGS) entry which is preliminary data.</text>
</comment>
<evidence type="ECO:0000313" key="2">
    <source>
        <dbReference type="Proteomes" id="UP000005713"/>
    </source>
</evidence>
<keyword evidence="2" id="KW-1185">Reference proteome</keyword>